<dbReference type="CDD" id="cd00042">
    <property type="entry name" value="CY"/>
    <property type="match status" value="1"/>
</dbReference>
<accession>A0A177Y2Y8</accession>
<comment type="caution">
    <text evidence="3">The sequence shown here is derived from an EMBL/GenBank/DDBJ whole genome shotgun (WGS) entry which is preliminary data.</text>
</comment>
<dbReference type="Gene3D" id="3.10.450.10">
    <property type="match status" value="1"/>
</dbReference>
<dbReference type="Proteomes" id="UP000078406">
    <property type="component" value="Unassembled WGS sequence"/>
</dbReference>
<feature type="chain" id="PRO_5008079446" evidence="1">
    <location>
        <begin position="22"/>
        <end position="127"/>
    </location>
</feature>
<evidence type="ECO:0000256" key="1">
    <source>
        <dbReference type="SAM" id="SignalP"/>
    </source>
</evidence>
<dbReference type="RefSeq" id="WP_054962209.1">
    <property type="nucleotide sequence ID" value="NZ_LLEI02000021.1"/>
</dbReference>
<keyword evidence="1" id="KW-0732">Signal</keyword>
<dbReference type="PROSITE" id="PS00287">
    <property type="entry name" value="CYSTATIN"/>
    <property type="match status" value="1"/>
</dbReference>
<dbReference type="Pfam" id="PF00031">
    <property type="entry name" value="Cystatin"/>
    <property type="match status" value="1"/>
</dbReference>
<dbReference type="EMBL" id="LLEI02000021">
    <property type="protein sequence ID" value="OAJ95254.1"/>
    <property type="molecule type" value="Genomic_DNA"/>
</dbReference>
<evidence type="ECO:0000313" key="3">
    <source>
        <dbReference type="EMBL" id="OAJ95254.1"/>
    </source>
</evidence>
<dbReference type="SUPFAM" id="SSF54403">
    <property type="entry name" value="Cystatin/monellin"/>
    <property type="match status" value="1"/>
</dbReference>
<gene>
    <name evidence="3" type="ORF">APB76_08200</name>
</gene>
<organism evidence="3 4">
    <name type="scientific">Vibrio bivalvicida</name>
    <dbReference type="NCBI Taxonomy" id="1276888"/>
    <lineage>
        <taxon>Bacteria</taxon>
        <taxon>Pseudomonadati</taxon>
        <taxon>Pseudomonadota</taxon>
        <taxon>Gammaproteobacteria</taxon>
        <taxon>Vibrionales</taxon>
        <taxon>Vibrionaceae</taxon>
        <taxon>Vibrio</taxon>
        <taxon>Vibrio oreintalis group</taxon>
    </lineage>
</organism>
<sequence length="127" mass="13833">MKKAILLSVTCVVILSGCNQATSTNQEQTSAMPHKPMCNNEAMPGGWHPLGHVSPEVEKAVALVLSQITTSSPLKKITDVRTQVVAGMNYAVEFELENGEVWNAIIYQSLNDEYSITQEPKLGKICS</sequence>
<name>A0A177Y2Y8_9VIBR</name>
<dbReference type="PROSITE" id="PS51257">
    <property type="entry name" value="PROKAR_LIPOPROTEIN"/>
    <property type="match status" value="1"/>
</dbReference>
<proteinExistence type="predicted"/>
<protein>
    <submittedName>
        <fullName evidence="3">2-oxoglutarate dehydrogenase</fullName>
    </submittedName>
</protein>
<dbReference type="InterPro" id="IPR000010">
    <property type="entry name" value="Cystatin_dom"/>
</dbReference>
<reference evidence="3 4" key="1">
    <citation type="journal article" date="2016" name="Syst. Appl. Microbiol.">
        <title>Vibrio bivalvicida sp. nov., a novel larval pathogen for bivalve molluscs reared in a hatchery.</title>
        <authorList>
            <person name="Dubert J."/>
            <person name="Romalde J.L."/>
            <person name="Prado S."/>
            <person name="Barja J.L."/>
        </authorList>
    </citation>
    <scope>NUCLEOTIDE SEQUENCE [LARGE SCALE GENOMIC DNA]</scope>
    <source>
        <strain evidence="3 4">605</strain>
    </source>
</reference>
<dbReference type="InterPro" id="IPR046350">
    <property type="entry name" value="Cystatin_sf"/>
</dbReference>
<feature type="domain" description="Cystatin" evidence="2">
    <location>
        <begin position="45"/>
        <end position="107"/>
    </location>
</feature>
<dbReference type="InterPro" id="IPR018073">
    <property type="entry name" value="Prot_inh_cystat_CS"/>
</dbReference>
<evidence type="ECO:0000259" key="2">
    <source>
        <dbReference type="Pfam" id="PF00031"/>
    </source>
</evidence>
<dbReference type="GO" id="GO:0004869">
    <property type="term" value="F:cysteine-type endopeptidase inhibitor activity"/>
    <property type="evidence" value="ECO:0007669"/>
    <property type="project" value="InterPro"/>
</dbReference>
<evidence type="ECO:0000313" key="4">
    <source>
        <dbReference type="Proteomes" id="UP000078406"/>
    </source>
</evidence>
<dbReference type="AlphaFoldDB" id="A0A177Y2Y8"/>
<feature type="signal peptide" evidence="1">
    <location>
        <begin position="1"/>
        <end position="21"/>
    </location>
</feature>